<dbReference type="Proteomes" id="UP000198406">
    <property type="component" value="Unassembled WGS sequence"/>
</dbReference>
<accession>A0A1Z5JN55</accession>
<sequence length="505" mass="57324">MAINLERAPESLFGLIPPSQYASRKKAGAKDSKLPLFQFLRVPRTIEELEPYQHGVVVSMDNGTMIYINSGKRTSPIRGFEKSFTVSNSHVCVDIMRDSDDSVVETAVLFGTLENTDEKVTFGYNKNMNMDSTRADQLAFMLDKNCEKKMWFDHTDFNQAALKVIATRPYPMDLTLKYCFLDFHAFTHHLEERRLSFGSFHSMNESLDEEEVRPLFNESFHVNLLPVDLVPKILGAPTKSVGFSFINDDIRLLDVVNCPKAIRIDFVYEEFPTEFLQSFFDKIHESGHLESLELFFFSDGPVPNHVGKALLAAVEANRKLNNLVLADCGSDCDAFVKDLFTVLENHQELRTFGVCRYPVRLDPDFLWMKRLLETNRNLEITDTDKTKLRFGDDEVHNIISLNRFFRGSKSLMRKLMPLRLSLVVAALTYKAAHDFERAGLLLNDHLDLFIELLDERTSIASREAIAEEMTVVDLPPNAASVASAESSGGRPRKRKIDSSTPDGTV</sequence>
<dbReference type="EMBL" id="BDSP01000087">
    <property type="protein sequence ID" value="GAX15221.1"/>
    <property type="molecule type" value="Genomic_DNA"/>
</dbReference>
<name>A0A1Z5JN55_FISSO</name>
<proteinExistence type="predicted"/>
<feature type="compositionally biased region" description="Low complexity" evidence="1">
    <location>
        <begin position="478"/>
        <end position="487"/>
    </location>
</feature>
<protein>
    <submittedName>
        <fullName evidence="2">Uncharacterized protein</fullName>
    </submittedName>
</protein>
<evidence type="ECO:0000256" key="1">
    <source>
        <dbReference type="SAM" id="MobiDB-lite"/>
    </source>
</evidence>
<dbReference type="InParanoid" id="A0A1Z5JN55"/>
<dbReference type="AlphaFoldDB" id="A0A1Z5JN55"/>
<keyword evidence="3" id="KW-1185">Reference proteome</keyword>
<organism evidence="2 3">
    <name type="scientific">Fistulifera solaris</name>
    <name type="common">Oleaginous diatom</name>
    <dbReference type="NCBI Taxonomy" id="1519565"/>
    <lineage>
        <taxon>Eukaryota</taxon>
        <taxon>Sar</taxon>
        <taxon>Stramenopiles</taxon>
        <taxon>Ochrophyta</taxon>
        <taxon>Bacillariophyta</taxon>
        <taxon>Bacillariophyceae</taxon>
        <taxon>Bacillariophycidae</taxon>
        <taxon>Naviculales</taxon>
        <taxon>Naviculaceae</taxon>
        <taxon>Fistulifera</taxon>
    </lineage>
</organism>
<evidence type="ECO:0000313" key="3">
    <source>
        <dbReference type="Proteomes" id="UP000198406"/>
    </source>
</evidence>
<evidence type="ECO:0000313" key="2">
    <source>
        <dbReference type="EMBL" id="GAX15221.1"/>
    </source>
</evidence>
<gene>
    <name evidence="2" type="ORF">FisN_12Lu170</name>
</gene>
<reference evidence="2 3" key="1">
    <citation type="journal article" date="2015" name="Plant Cell">
        <title>Oil accumulation by the oleaginous diatom Fistulifera solaris as revealed by the genome and transcriptome.</title>
        <authorList>
            <person name="Tanaka T."/>
            <person name="Maeda Y."/>
            <person name="Veluchamy A."/>
            <person name="Tanaka M."/>
            <person name="Abida H."/>
            <person name="Marechal E."/>
            <person name="Bowler C."/>
            <person name="Muto M."/>
            <person name="Sunaga Y."/>
            <person name="Tanaka M."/>
            <person name="Yoshino T."/>
            <person name="Taniguchi T."/>
            <person name="Fukuda Y."/>
            <person name="Nemoto M."/>
            <person name="Matsumoto M."/>
            <person name="Wong P.S."/>
            <person name="Aburatani S."/>
            <person name="Fujibuchi W."/>
        </authorList>
    </citation>
    <scope>NUCLEOTIDE SEQUENCE [LARGE SCALE GENOMIC DNA]</scope>
    <source>
        <strain evidence="2 3">JPCC DA0580</strain>
    </source>
</reference>
<feature type="region of interest" description="Disordered" evidence="1">
    <location>
        <begin position="476"/>
        <end position="505"/>
    </location>
</feature>
<comment type="caution">
    <text evidence="2">The sequence shown here is derived from an EMBL/GenBank/DDBJ whole genome shotgun (WGS) entry which is preliminary data.</text>
</comment>